<keyword evidence="2" id="KW-1185">Reference proteome</keyword>
<dbReference type="EMBL" id="CM007651">
    <property type="protein sequence ID" value="ONI33290.1"/>
    <property type="molecule type" value="Genomic_DNA"/>
</dbReference>
<proteinExistence type="predicted"/>
<dbReference type="Gramene" id="ONI33290">
    <property type="protein sequence ID" value="ONI33290"/>
    <property type="gene ID" value="PRUPE_1G415200"/>
</dbReference>
<sequence>MSHVAIHGCCFWVGYRGDGRCVASHVAACDLVGISGRLKQVGLNSVLTDKKRAYGSKRTLGLLPLVFFWGVLFGK</sequence>
<evidence type="ECO:0000313" key="1">
    <source>
        <dbReference type="EMBL" id="ONI33290.1"/>
    </source>
</evidence>
<accession>A0A251RC06</accession>
<protein>
    <submittedName>
        <fullName evidence="1">Uncharacterized protein</fullName>
    </submittedName>
</protein>
<organism evidence="1 2">
    <name type="scientific">Prunus persica</name>
    <name type="common">Peach</name>
    <name type="synonym">Amygdalus persica</name>
    <dbReference type="NCBI Taxonomy" id="3760"/>
    <lineage>
        <taxon>Eukaryota</taxon>
        <taxon>Viridiplantae</taxon>
        <taxon>Streptophyta</taxon>
        <taxon>Embryophyta</taxon>
        <taxon>Tracheophyta</taxon>
        <taxon>Spermatophyta</taxon>
        <taxon>Magnoliopsida</taxon>
        <taxon>eudicotyledons</taxon>
        <taxon>Gunneridae</taxon>
        <taxon>Pentapetalae</taxon>
        <taxon>rosids</taxon>
        <taxon>fabids</taxon>
        <taxon>Rosales</taxon>
        <taxon>Rosaceae</taxon>
        <taxon>Amygdaloideae</taxon>
        <taxon>Amygdaleae</taxon>
        <taxon>Prunus</taxon>
    </lineage>
</organism>
<gene>
    <name evidence="1" type="ORF">PRUPE_1G415200</name>
</gene>
<evidence type="ECO:0000313" key="2">
    <source>
        <dbReference type="Proteomes" id="UP000006882"/>
    </source>
</evidence>
<dbReference type="Proteomes" id="UP000006882">
    <property type="component" value="Chromosome G1"/>
</dbReference>
<reference evidence="1 2" key="1">
    <citation type="journal article" date="2013" name="Nat. Genet.">
        <title>The high-quality draft genome of peach (Prunus persica) identifies unique patterns of genetic diversity, domestication and genome evolution.</title>
        <authorList>
            <consortium name="International Peach Genome Initiative"/>
            <person name="Verde I."/>
            <person name="Abbott A.G."/>
            <person name="Scalabrin S."/>
            <person name="Jung S."/>
            <person name="Shu S."/>
            <person name="Marroni F."/>
            <person name="Zhebentyayeva T."/>
            <person name="Dettori M.T."/>
            <person name="Grimwood J."/>
            <person name="Cattonaro F."/>
            <person name="Zuccolo A."/>
            <person name="Rossini L."/>
            <person name="Jenkins J."/>
            <person name="Vendramin E."/>
            <person name="Meisel L.A."/>
            <person name="Decroocq V."/>
            <person name="Sosinski B."/>
            <person name="Prochnik S."/>
            <person name="Mitros T."/>
            <person name="Policriti A."/>
            <person name="Cipriani G."/>
            <person name="Dondini L."/>
            <person name="Ficklin S."/>
            <person name="Goodstein D.M."/>
            <person name="Xuan P."/>
            <person name="Del Fabbro C."/>
            <person name="Aramini V."/>
            <person name="Copetti D."/>
            <person name="Gonzalez S."/>
            <person name="Horner D.S."/>
            <person name="Falchi R."/>
            <person name="Lucas S."/>
            <person name="Mica E."/>
            <person name="Maldonado J."/>
            <person name="Lazzari B."/>
            <person name="Bielenberg D."/>
            <person name="Pirona R."/>
            <person name="Miculan M."/>
            <person name="Barakat A."/>
            <person name="Testolin R."/>
            <person name="Stella A."/>
            <person name="Tartarini S."/>
            <person name="Tonutti P."/>
            <person name="Arus P."/>
            <person name="Orellana A."/>
            <person name="Wells C."/>
            <person name="Main D."/>
            <person name="Vizzotto G."/>
            <person name="Silva H."/>
            <person name="Salamini F."/>
            <person name="Schmutz J."/>
            <person name="Morgante M."/>
            <person name="Rokhsar D.S."/>
        </authorList>
    </citation>
    <scope>NUCLEOTIDE SEQUENCE [LARGE SCALE GENOMIC DNA]</scope>
    <source>
        <strain evidence="2">cv. Nemared</strain>
    </source>
</reference>
<dbReference type="AlphaFoldDB" id="A0A251RC06"/>
<name>A0A251RC06_PRUPE</name>